<comment type="subcellular location">
    <subcellularLocation>
        <location evidence="1">Cell membrane</location>
        <topology evidence="1">Multi-pass membrane protein</topology>
    </subcellularLocation>
</comment>
<feature type="transmembrane region" description="Helical" evidence="7">
    <location>
        <begin position="222"/>
        <end position="241"/>
    </location>
</feature>
<dbReference type="Pfam" id="PF00953">
    <property type="entry name" value="Glycos_transf_4"/>
    <property type="match status" value="1"/>
</dbReference>
<comment type="caution">
    <text evidence="8">The sequence shown here is derived from an EMBL/GenBank/DDBJ whole genome shotgun (WGS) entry which is preliminary data.</text>
</comment>
<proteinExistence type="predicted"/>
<evidence type="ECO:0000256" key="3">
    <source>
        <dbReference type="ARBA" id="ARBA00022679"/>
    </source>
</evidence>
<feature type="transmembrane region" description="Helical" evidence="7">
    <location>
        <begin position="297"/>
        <end position="320"/>
    </location>
</feature>
<dbReference type="EMBL" id="JAKJPO010000001">
    <property type="protein sequence ID" value="MCF7220512.1"/>
    <property type="molecule type" value="Genomic_DNA"/>
</dbReference>
<evidence type="ECO:0000313" key="9">
    <source>
        <dbReference type="Proteomes" id="UP001430796"/>
    </source>
</evidence>
<dbReference type="Proteomes" id="UP001430796">
    <property type="component" value="Unassembled WGS sequence"/>
</dbReference>
<feature type="transmembrane region" description="Helical" evidence="7">
    <location>
        <begin position="72"/>
        <end position="90"/>
    </location>
</feature>
<keyword evidence="5 7" id="KW-1133">Transmembrane helix</keyword>
<feature type="transmembrane region" description="Helical" evidence="7">
    <location>
        <begin position="169"/>
        <end position="186"/>
    </location>
</feature>
<keyword evidence="6 7" id="KW-0472">Membrane</keyword>
<keyword evidence="4 7" id="KW-0812">Transmembrane</keyword>
<dbReference type="InterPro" id="IPR000715">
    <property type="entry name" value="Glycosyl_transferase_4"/>
</dbReference>
<reference evidence="8" key="1">
    <citation type="submission" date="2022-01" db="EMBL/GenBank/DDBJ databases">
        <title>Lysobacter chinensis sp. nov., a bacterium isolated from cow dung compost.</title>
        <authorList>
            <person name="Liu Y."/>
        </authorList>
    </citation>
    <scope>NUCLEOTIDE SEQUENCE</scope>
    <source>
        <strain evidence="8">TLK-CK17</strain>
    </source>
</reference>
<dbReference type="PANTHER" id="PTHR22926">
    <property type="entry name" value="PHOSPHO-N-ACETYLMURAMOYL-PENTAPEPTIDE-TRANSFERASE"/>
    <property type="match status" value="1"/>
</dbReference>
<feature type="transmembrane region" description="Helical" evidence="7">
    <location>
        <begin position="198"/>
        <end position="216"/>
    </location>
</feature>
<feature type="transmembrane region" description="Helical" evidence="7">
    <location>
        <begin position="102"/>
        <end position="118"/>
    </location>
</feature>
<evidence type="ECO:0000256" key="2">
    <source>
        <dbReference type="ARBA" id="ARBA00022475"/>
    </source>
</evidence>
<accession>A0ABS9HQC2</accession>
<feature type="transmembrane region" description="Helical" evidence="7">
    <location>
        <begin position="125"/>
        <end position="143"/>
    </location>
</feature>
<dbReference type="RefSeq" id="WP_237052880.1">
    <property type="nucleotide sequence ID" value="NZ_JAKJPO010000001.1"/>
</dbReference>
<name>A0ABS9HQC2_9GAMM</name>
<reference evidence="8" key="2">
    <citation type="submission" date="2022-01" db="EMBL/GenBank/DDBJ databases">
        <authorList>
            <person name="Zhou L.Y."/>
        </authorList>
    </citation>
    <scope>NUCLEOTIDE SEQUENCE</scope>
    <source>
        <strain evidence="8">TLK-CK17</strain>
    </source>
</reference>
<evidence type="ECO:0000256" key="4">
    <source>
        <dbReference type="ARBA" id="ARBA00022692"/>
    </source>
</evidence>
<evidence type="ECO:0000256" key="1">
    <source>
        <dbReference type="ARBA" id="ARBA00004651"/>
    </source>
</evidence>
<evidence type="ECO:0000256" key="7">
    <source>
        <dbReference type="SAM" id="Phobius"/>
    </source>
</evidence>
<feature type="transmembrane region" description="Helical" evidence="7">
    <location>
        <begin position="47"/>
        <end position="65"/>
    </location>
</feature>
<feature type="transmembrane region" description="Helical" evidence="7">
    <location>
        <begin position="270"/>
        <end position="291"/>
    </location>
</feature>
<keyword evidence="9" id="KW-1185">Reference proteome</keyword>
<evidence type="ECO:0000256" key="6">
    <source>
        <dbReference type="ARBA" id="ARBA00023136"/>
    </source>
</evidence>
<dbReference type="PANTHER" id="PTHR22926:SF3">
    <property type="entry name" value="UNDECAPRENYL-PHOSPHATE ALPHA-N-ACETYLGLUCOSAMINYL 1-PHOSPHATE TRANSFERASE"/>
    <property type="match status" value="1"/>
</dbReference>
<organism evidence="8 9">
    <name type="scientific">Marilutibacter chinensis</name>
    <dbReference type="NCBI Taxonomy" id="2912247"/>
    <lineage>
        <taxon>Bacteria</taxon>
        <taxon>Pseudomonadati</taxon>
        <taxon>Pseudomonadota</taxon>
        <taxon>Gammaproteobacteria</taxon>
        <taxon>Lysobacterales</taxon>
        <taxon>Lysobacteraceae</taxon>
        <taxon>Marilutibacter</taxon>
    </lineage>
</organism>
<protein>
    <submittedName>
        <fullName evidence="8">Lipopolysaccharide biosynthesis protein</fullName>
    </submittedName>
</protein>
<evidence type="ECO:0000313" key="8">
    <source>
        <dbReference type="EMBL" id="MCF7220512.1"/>
    </source>
</evidence>
<keyword evidence="3" id="KW-0808">Transferase</keyword>
<keyword evidence="2" id="KW-1003">Cell membrane</keyword>
<evidence type="ECO:0000256" key="5">
    <source>
        <dbReference type="ARBA" id="ARBA00022989"/>
    </source>
</evidence>
<sequence length="339" mass="35467">MSLAAWGALFFLIGLAGTWLARRYALARQLLDQPGERRSHTVATPRGGGIAIVAAVLAATVAAGVKLPDFGIALAAFATGLAMVAAIGWLDDHRPLSSALRLAVHVLASSLFALALLLESAQPAAALVALLAPLVLTNVWNFMDGIDGLAASQALIAGGALVVALDGPWQPIALALAAGSLGFLPFNVYRARIFMGDVGSGAIGYAVGALCAVAVVQRDGASAWLLLPLAPFLVDAGLTLTRRMLRGERWWTAHTQHAYQVHARRHGHPVVTAGYAIVAVIGAVFALAMMAPARAEIPAIFIASCLFTWYMSAAISWGWLQHRPGKAERGAGPSHKENK</sequence>
<gene>
    <name evidence="8" type="ORF">L3V18_01715</name>
</gene>